<dbReference type="SUPFAM" id="SSF54637">
    <property type="entry name" value="Thioesterase/thiol ester dehydrase-isomerase"/>
    <property type="match status" value="2"/>
</dbReference>
<dbReference type="HOGENOM" id="CLU_045466_2_0_7"/>
<keyword evidence="2" id="KW-0444">Lipid biosynthesis</keyword>
<dbReference type="Pfam" id="PF20791">
    <property type="entry name" value="Acyl-ACP_TE_C"/>
    <property type="match status" value="1"/>
</dbReference>
<sequence>MLNESNGVFAASFVLPQAEADNSGRIGVPALAALCQEAAGRHAAAMGLGIADVLENNQAWFLLRMYLELERQPQAGQTLAIRTWPCRMKAGTTKRDFCLADSTGTPLGRATSLWAIVDLQTRHMLAAGPWLAEQVRQCPESVLAFPGRPRGGPEHDCTNRCTVLARRADLDVHGHVNNIRILEWGLEAVPGAVRDQRLASAVDIVFKQECRDGDRIQVAAGEPSPGYWHHTLEREQDGSTVAVMQTWWRTKDNFAS</sequence>
<keyword evidence="4" id="KW-0276">Fatty acid metabolism</keyword>
<keyword evidence="6" id="KW-0443">Lipid metabolism</keyword>
<organism evidence="10 11">
    <name type="scientific">Desulfohalobium retbaense (strain ATCC 49708 / DSM 5692 / JCM 16813 / HR100)</name>
    <dbReference type="NCBI Taxonomy" id="485915"/>
    <lineage>
        <taxon>Bacteria</taxon>
        <taxon>Pseudomonadati</taxon>
        <taxon>Thermodesulfobacteriota</taxon>
        <taxon>Desulfovibrionia</taxon>
        <taxon>Desulfovibrionales</taxon>
        <taxon>Desulfohalobiaceae</taxon>
        <taxon>Desulfohalobium</taxon>
    </lineage>
</organism>
<dbReference type="InterPro" id="IPR002864">
    <property type="entry name" value="Acyl-ACP_thioesterase_NHD"/>
</dbReference>
<name>C8X540_DESRD</name>
<proteinExistence type="inferred from homology"/>
<reference evidence="10 11" key="2">
    <citation type="journal article" date="2010" name="Stand. Genomic Sci.">
        <title>Complete genome sequence of Desulfohalobium retbaense type strain (HR(100)).</title>
        <authorList>
            <person name="Spring S."/>
            <person name="Nolan M."/>
            <person name="Lapidus A."/>
            <person name="Glavina Del Rio T."/>
            <person name="Copeland A."/>
            <person name="Tice H."/>
            <person name="Cheng J.F."/>
            <person name="Lucas S."/>
            <person name="Land M."/>
            <person name="Chen F."/>
            <person name="Bruce D."/>
            <person name="Goodwin L."/>
            <person name="Pitluck S."/>
            <person name="Ivanova N."/>
            <person name="Mavromatis K."/>
            <person name="Mikhailova N."/>
            <person name="Pati A."/>
            <person name="Chen A."/>
            <person name="Palaniappan K."/>
            <person name="Hauser L."/>
            <person name="Chang Y.J."/>
            <person name="Jeffries C.D."/>
            <person name="Munk C."/>
            <person name="Kiss H."/>
            <person name="Chain P."/>
            <person name="Han C."/>
            <person name="Brettin T."/>
            <person name="Detter J.C."/>
            <person name="Schuler E."/>
            <person name="Goker M."/>
            <person name="Rohde M."/>
            <person name="Bristow J."/>
            <person name="Eisen J.A."/>
            <person name="Markowitz V."/>
            <person name="Hugenholtz P."/>
            <person name="Kyrpides N.C."/>
            <person name="Klenk H.P."/>
        </authorList>
    </citation>
    <scope>NUCLEOTIDE SEQUENCE [LARGE SCALE GENOMIC DNA]</scope>
    <source>
        <strain evidence="10 11">DSM 5692</strain>
    </source>
</reference>
<evidence type="ECO:0000313" key="11">
    <source>
        <dbReference type="Proteomes" id="UP000001052"/>
    </source>
</evidence>
<dbReference type="GO" id="GO:0016297">
    <property type="term" value="F:fatty acyl-[ACP] hydrolase activity"/>
    <property type="evidence" value="ECO:0007669"/>
    <property type="project" value="InterPro"/>
</dbReference>
<reference evidence="11" key="1">
    <citation type="submission" date="2009-09" db="EMBL/GenBank/DDBJ databases">
        <title>The complete chromosome of Desulfohalobium retbaense DSM 5692.</title>
        <authorList>
            <consortium name="US DOE Joint Genome Institute (JGI-PGF)"/>
            <person name="Lucas S."/>
            <person name="Copeland A."/>
            <person name="Lapidus A."/>
            <person name="Glavina del Rio T."/>
            <person name="Dalin E."/>
            <person name="Tice H."/>
            <person name="Bruce D."/>
            <person name="Goodwin L."/>
            <person name="Pitluck S."/>
            <person name="Kyrpides N."/>
            <person name="Mavromatis K."/>
            <person name="Ivanova N."/>
            <person name="Mikhailova N."/>
            <person name="Munk A.C."/>
            <person name="Brettin T."/>
            <person name="Detter J.C."/>
            <person name="Han C."/>
            <person name="Tapia R."/>
            <person name="Larimer F."/>
            <person name="Land M."/>
            <person name="Hauser L."/>
            <person name="Markowitz V."/>
            <person name="Cheng J.-F."/>
            <person name="Hugenholtz P."/>
            <person name="Woyke T."/>
            <person name="Wu D."/>
            <person name="Spring S."/>
            <person name="Klenk H.-P."/>
            <person name="Eisen J.A."/>
        </authorList>
    </citation>
    <scope>NUCLEOTIDE SEQUENCE [LARGE SCALE GENOMIC DNA]</scope>
    <source>
        <strain evidence="11">DSM 5692</strain>
    </source>
</reference>
<feature type="domain" description="Acyl-ACP thioesterase-like C-terminal" evidence="9">
    <location>
        <begin position="165"/>
        <end position="249"/>
    </location>
</feature>
<dbReference type="GO" id="GO:0000036">
    <property type="term" value="F:acyl carrier activity"/>
    <property type="evidence" value="ECO:0007669"/>
    <property type="project" value="TreeGrafter"/>
</dbReference>
<dbReference type="CDD" id="cd00586">
    <property type="entry name" value="4HBT"/>
    <property type="match status" value="1"/>
</dbReference>
<feature type="domain" description="Acyl-ACP thioesterase N-terminal hotdog" evidence="8">
    <location>
        <begin position="8"/>
        <end position="124"/>
    </location>
</feature>
<dbReference type="OrthoDB" id="9801517at2"/>
<dbReference type="Proteomes" id="UP000001052">
    <property type="component" value="Chromosome"/>
</dbReference>
<comment type="similarity">
    <text evidence="1">Belongs to the acyl-ACP thioesterase family.</text>
</comment>
<dbReference type="KEGG" id="drt:Dret_2253"/>
<evidence type="ECO:0000256" key="7">
    <source>
        <dbReference type="ARBA" id="ARBA00023160"/>
    </source>
</evidence>
<accession>C8X540</accession>
<keyword evidence="3" id="KW-0378">Hydrolase</keyword>
<dbReference type="PANTHER" id="PTHR31727">
    <property type="entry name" value="OLEOYL-ACYL CARRIER PROTEIN THIOESTERASE 1, CHLOROPLASTIC"/>
    <property type="match status" value="1"/>
</dbReference>
<evidence type="ECO:0000256" key="6">
    <source>
        <dbReference type="ARBA" id="ARBA00023098"/>
    </source>
</evidence>
<dbReference type="PANTHER" id="PTHR31727:SF6">
    <property type="entry name" value="OLEOYL-ACYL CARRIER PROTEIN THIOESTERASE 1, CHLOROPLASTIC"/>
    <property type="match status" value="1"/>
</dbReference>
<keyword evidence="5" id="KW-0809">Transit peptide</keyword>
<dbReference type="RefSeq" id="WP_015752678.1">
    <property type="nucleotide sequence ID" value="NC_013223.1"/>
</dbReference>
<dbReference type="STRING" id="485915.Dret_2253"/>
<evidence type="ECO:0000256" key="1">
    <source>
        <dbReference type="ARBA" id="ARBA00006500"/>
    </source>
</evidence>
<dbReference type="InterPro" id="IPR029069">
    <property type="entry name" value="HotDog_dom_sf"/>
</dbReference>
<protein>
    <submittedName>
        <fullName evidence="10">Acyl-ACP thioesterase</fullName>
    </submittedName>
</protein>
<dbReference type="InterPro" id="IPR049427">
    <property type="entry name" value="Acyl-ACP_TE_C"/>
</dbReference>
<evidence type="ECO:0000259" key="9">
    <source>
        <dbReference type="Pfam" id="PF20791"/>
    </source>
</evidence>
<evidence type="ECO:0000256" key="3">
    <source>
        <dbReference type="ARBA" id="ARBA00022801"/>
    </source>
</evidence>
<evidence type="ECO:0000256" key="4">
    <source>
        <dbReference type="ARBA" id="ARBA00022832"/>
    </source>
</evidence>
<dbReference type="Pfam" id="PF01643">
    <property type="entry name" value="Acyl-ACP_TE"/>
    <property type="match status" value="1"/>
</dbReference>
<evidence type="ECO:0000256" key="2">
    <source>
        <dbReference type="ARBA" id="ARBA00022516"/>
    </source>
</evidence>
<keyword evidence="7" id="KW-0275">Fatty acid biosynthesis</keyword>
<dbReference type="eggNOG" id="COG3884">
    <property type="taxonomic scope" value="Bacteria"/>
</dbReference>
<dbReference type="AlphaFoldDB" id="C8X540"/>
<evidence type="ECO:0000259" key="8">
    <source>
        <dbReference type="Pfam" id="PF01643"/>
    </source>
</evidence>
<dbReference type="InterPro" id="IPR045023">
    <property type="entry name" value="FATA/B"/>
</dbReference>
<dbReference type="Gene3D" id="3.10.129.10">
    <property type="entry name" value="Hotdog Thioesterase"/>
    <property type="match status" value="1"/>
</dbReference>
<keyword evidence="11" id="KW-1185">Reference proteome</keyword>
<evidence type="ECO:0000313" key="10">
    <source>
        <dbReference type="EMBL" id="ACV69537.1"/>
    </source>
</evidence>
<dbReference type="EMBL" id="CP001734">
    <property type="protein sequence ID" value="ACV69537.1"/>
    <property type="molecule type" value="Genomic_DNA"/>
</dbReference>
<gene>
    <name evidence="10" type="ordered locus">Dret_2253</name>
</gene>
<evidence type="ECO:0000256" key="5">
    <source>
        <dbReference type="ARBA" id="ARBA00022946"/>
    </source>
</evidence>